<feature type="transmembrane region" description="Helical" evidence="2">
    <location>
        <begin position="312"/>
        <end position="331"/>
    </location>
</feature>
<reference evidence="3 4" key="1">
    <citation type="submission" date="2019-10" db="EMBL/GenBank/DDBJ databases">
        <authorList>
            <person name="Palmer J.M."/>
        </authorList>
    </citation>
    <scope>NUCLEOTIDE SEQUENCE [LARGE SCALE GENOMIC DNA]</scope>
    <source>
        <strain evidence="3 4">TWF694</strain>
    </source>
</reference>
<keyword evidence="2" id="KW-1133">Transmembrane helix</keyword>
<name>A0AAV9XEH0_9PEZI</name>
<sequence length="474" mass="52637">MSSRVMPVLSNVKYIPAFASLAQAKLPFPDGDPSAQLKSDNQVTFDPLAVAAILPNPRADLSAAKLYLQLDRDVYKWPHTMMIGGTLPPMNTLVAHLSMGITSIHPAITMCQSDFKLIPVRSDMIFKELPINTSNYRLNDLVEFRSSQRPGNDFMVINVDDMDKAADFKRRRAWPGRLALGFIGGLNGLLLLAGVAFGVLTADIWAATLFFFYETHWVASTCVSHTEMVRTDVKGVIVADDSARYAVYQRPEGGTVVFKGQKQTLEKWARGTLEFNKTGFANFAHWFWMLSGTMAAVASVACMVNMRGYMQLGFLGVLLYSSLAEILATQLSRQLQTKLKGMITYSLVDDNLFRTTGIIRATVEVPSNRRLKGLNWLELELLPNWPIYEEMQSMLSRVNEIQEKVESDPHGLDGDLEVERAIQDFLANTATDKHGSLNVRIGDETRAAWRASRSQTPKQTGENSNGKSSSVAIA</sequence>
<keyword evidence="2" id="KW-0812">Transmembrane</keyword>
<proteinExistence type="predicted"/>
<protein>
    <submittedName>
        <fullName evidence="3">Uncharacterized protein</fullName>
    </submittedName>
</protein>
<feature type="region of interest" description="Disordered" evidence="1">
    <location>
        <begin position="448"/>
        <end position="474"/>
    </location>
</feature>
<gene>
    <name evidence="3" type="ORF">TWF694_008971</name>
</gene>
<dbReference type="Proteomes" id="UP001365542">
    <property type="component" value="Unassembled WGS sequence"/>
</dbReference>
<evidence type="ECO:0000313" key="3">
    <source>
        <dbReference type="EMBL" id="KAK6540150.1"/>
    </source>
</evidence>
<evidence type="ECO:0000256" key="1">
    <source>
        <dbReference type="SAM" id="MobiDB-lite"/>
    </source>
</evidence>
<keyword evidence="4" id="KW-1185">Reference proteome</keyword>
<evidence type="ECO:0000256" key="2">
    <source>
        <dbReference type="SAM" id="Phobius"/>
    </source>
</evidence>
<feature type="transmembrane region" description="Helical" evidence="2">
    <location>
        <begin position="286"/>
        <end position="305"/>
    </location>
</feature>
<evidence type="ECO:0000313" key="4">
    <source>
        <dbReference type="Proteomes" id="UP001365542"/>
    </source>
</evidence>
<keyword evidence="2" id="KW-0472">Membrane</keyword>
<feature type="transmembrane region" description="Helical" evidence="2">
    <location>
        <begin position="178"/>
        <end position="200"/>
    </location>
</feature>
<comment type="caution">
    <text evidence="3">The sequence shown here is derived from an EMBL/GenBank/DDBJ whole genome shotgun (WGS) entry which is preliminary data.</text>
</comment>
<dbReference type="AlphaFoldDB" id="A0AAV9XEH0"/>
<accession>A0AAV9XEH0</accession>
<organism evidence="3 4">
    <name type="scientific">Orbilia ellipsospora</name>
    <dbReference type="NCBI Taxonomy" id="2528407"/>
    <lineage>
        <taxon>Eukaryota</taxon>
        <taxon>Fungi</taxon>
        <taxon>Dikarya</taxon>
        <taxon>Ascomycota</taxon>
        <taxon>Pezizomycotina</taxon>
        <taxon>Orbiliomycetes</taxon>
        <taxon>Orbiliales</taxon>
        <taxon>Orbiliaceae</taxon>
        <taxon>Orbilia</taxon>
    </lineage>
</organism>
<feature type="compositionally biased region" description="Polar residues" evidence="1">
    <location>
        <begin position="452"/>
        <end position="474"/>
    </location>
</feature>
<dbReference type="EMBL" id="JAVHJO010000005">
    <property type="protein sequence ID" value="KAK6540150.1"/>
    <property type="molecule type" value="Genomic_DNA"/>
</dbReference>